<proteinExistence type="predicted"/>
<feature type="domain" description="F-box" evidence="1">
    <location>
        <begin position="15"/>
        <end position="60"/>
    </location>
</feature>
<dbReference type="SUPFAM" id="SSF52047">
    <property type="entry name" value="RNI-like"/>
    <property type="match status" value="1"/>
</dbReference>
<evidence type="ECO:0000313" key="2">
    <source>
        <dbReference type="EMBL" id="OJA15377.1"/>
    </source>
</evidence>
<organism evidence="2 3">
    <name type="scientific">Rhizopogon vesiculosus</name>
    <dbReference type="NCBI Taxonomy" id="180088"/>
    <lineage>
        <taxon>Eukaryota</taxon>
        <taxon>Fungi</taxon>
        <taxon>Dikarya</taxon>
        <taxon>Basidiomycota</taxon>
        <taxon>Agaricomycotina</taxon>
        <taxon>Agaricomycetes</taxon>
        <taxon>Agaricomycetidae</taxon>
        <taxon>Boletales</taxon>
        <taxon>Suillineae</taxon>
        <taxon>Rhizopogonaceae</taxon>
        <taxon>Rhizopogon</taxon>
    </lineage>
</organism>
<dbReference type="AlphaFoldDB" id="A0A1J8QPB8"/>
<name>A0A1J8QPB8_9AGAM</name>
<dbReference type="OrthoDB" id="5354526at2759"/>
<dbReference type="STRING" id="180088.A0A1J8QPB8"/>
<accession>A0A1J8QPB8</accession>
<dbReference type="Pfam" id="PF12937">
    <property type="entry name" value="F-box-like"/>
    <property type="match status" value="1"/>
</dbReference>
<sequence length="667" mass="74393">MDVSTSTASSSKLTMSMSMMLPNELWLPIFEYLPPQSIRCVVLTSKKFHAIAIRLLYKHLILTSPISLVAAHPLLSSIEPCPHALLLGISPLVFIGGRPVEQLLEFVGVVSFANAFNWSSNSNNRQLSRSHFAPLKDTYQPRFLADSSLYSTLLSHVASFTSLRELVFRGMLLPANFHSLIHAFPHLRVLSIEHCTLPIKAARLDLIHTSLPIESLSLIDIRSPGPPRIEDTDALRKLATAHTLRFLTYDHTIWVHYIFTDSTPCPPLTALDVKFPLQKDRPRVPNGFLALLEALPSLRTLILRNDVPALQLSLTAFPALRAFSGPFNAISSICSRYNILKLDIRDEAVLPRLYRAFEEVHTHLSGLQELALFVGDWDDEVMLAIVAHFPSLRKLQVRYARGGPSEDTILGMGSRTLHALPHLTSVHIFRIPLPSRPESVFEVNSRDDDTAYGAPGINDTYFGCIHEVNSEKISGALKGSGLNSRQLSQGNDTIAYAEPLAQGTSTSISTMIEDDHVPSMFNLVYPPPDPFSTPPDAFSTAPAPNIPHDADMHLVECYHEVAHGASCHQCTTPMRRRCFERVTAAISAARSNFKYKRRAVPELEENLTLTTELFDEYTRELVIAWNRACPALRAVQLHPGWVWRRADPTDYWAARPSGLGIWGDVFE</sequence>
<dbReference type="EMBL" id="LVVM01003171">
    <property type="protein sequence ID" value="OJA15377.1"/>
    <property type="molecule type" value="Genomic_DNA"/>
</dbReference>
<dbReference type="SUPFAM" id="SSF81383">
    <property type="entry name" value="F-box domain"/>
    <property type="match status" value="1"/>
</dbReference>
<evidence type="ECO:0000259" key="1">
    <source>
        <dbReference type="PROSITE" id="PS50181"/>
    </source>
</evidence>
<gene>
    <name evidence="2" type="ORF">AZE42_11878</name>
</gene>
<keyword evidence="3" id="KW-1185">Reference proteome</keyword>
<dbReference type="Gene3D" id="3.80.10.10">
    <property type="entry name" value="Ribonuclease Inhibitor"/>
    <property type="match status" value="1"/>
</dbReference>
<dbReference type="InterPro" id="IPR001810">
    <property type="entry name" value="F-box_dom"/>
</dbReference>
<dbReference type="Proteomes" id="UP000183567">
    <property type="component" value="Unassembled WGS sequence"/>
</dbReference>
<reference evidence="2 3" key="1">
    <citation type="submission" date="2016-03" db="EMBL/GenBank/DDBJ databases">
        <title>Comparative genomics of the ectomycorrhizal sister species Rhizopogon vinicolor and Rhizopogon vesiculosus (Basidiomycota: Boletales) reveals a divergence of the mating type B locus.</title>
        <authorList>
            <person name="Mujic A.B."/>
            <person name="Kuo A."/>
            <person name="Tritt A."/>
            <person name="Lipzen A."/>
            <person name="Chen C."/>
            <person name="Johnson J."/>
            <person name="Sharma A."/>
            <person name="Barry K."/>
            <person name="Grigoriev I.V."/>
            <person name="Spatafora J.W."/>
        </authorList>
    </citation>
    <scope>NUCLEOTIDE SEQUENCE [LARGE SCALE GENOMIC DNA]</scope>
    <source>
        <strain evidence="2 3">AM-OR11-056</strain>
    </source>
</reference>
<evidence type="ECO:0000313" key="3">
    <source>
        <dbReference type="Proteomes" id="UP000183567"/>
    </source>
</evidence>
<dbReference type="InterPro" id="IPR036047">
    <property type="entry name" value="F-box-like_dom_sf"/>
</dbReference>
<protein>
    <recommendedName>
        <fullName evidence="1">F-box domain-containing protein</fullName>
    </recommendedName>
</protein>
<dbReference type="InterPro" id="IPR032675">
    <property type="entry name" value="LRR_dom_sf"/>
</dbReference>
<dbReference type="PROSITE" id="PS50181">
    <property type="entry name" value="FBOX"/>
    <property type="match status" value="1"/>
</dbReference>
<comment type="caution">
    <text evidence="2">The sequence shown here is derived from an EMBL/GenBank/DDBJ whole genome shotgun (WGS) entry which is preliminary data.</text>
</comment>